<evidence type="ECO:0000313" key="1">
    <source>
        <dbReference type="EMBL" id="KAG2572153.1"/>
    </source>
</evidence>
<dbReference type="EMBL" id="CM029049">
    <property type="protein sequence ID" value="KAG2572153.1"/>
    <property type="molecule type" value="Genomic_DNA"/>
</dbReference>
<dbReference type="AlphaFoldDB" id="A0A8T0QED9"/>
<accession>A0A8T0QED9</accession>
<protein>
    <submittedName>
        <fullName evidence="1">Uncharacterized protein</fullName>
    </submittedName>
</protein>
<dbReference type="Proteomes" id="UP000823388">
    <property type="component" value="Chromosome 7K"/>
</dbReference>
<sequence>FITDWMHGITCKLHHICIVFCIIISMLHAHHAVACSMHVLVLASVEIMGSQEQFKSRRAAACWHRITRFG</sequence>
<gene>
    <name evidence="1" type="ORF">PVAP13_7KG157055</name>
</gene>
<keyword evidence="2" id="KW-1185">Reference proteome</keyword>
<organism evidence="1 2">
    <name type="scientific">Panicum virgatum</name>
    <name type="common">Blackwell switchgrass</name>
    <dbReference type="NCBI Taxonomy" id="38727"/>
    <lineage>
        <taxon>Eukaryota</taxon>
        <taxon>Viridiplantae</taxon>
        <taxon>Streptophyta</taxon>
        <taxon>Embryophyta</taxon>
        <taxon>Tracheophyta</taxon>
        <taxon>Spermatophyta</taxon>
        <taxon>Magnoliopsida</taxon>
        <taxon>Liliopsida</taxon>
        <taxon>Poales</taxon>
        <taxon>Poaceae</taxon>
        <taxon>PACMAD clade</taxon>
        <taxon>Panicoideae</taxon>
        <taxon>Panicodae</taxon>
        <taxon>Paniceae</taxon>
        <taxon>Panicinae</taxon>
        <taxon>Panicum</taxon>
        <taxon>Panicum sect. Hiantes</taxon>
    </lineage>
</organism>
<name>A0A8T0QED9_PANVG</name>
<comment type="caution">
    <text evidence="1">The sequence shown here is derived from an EMBL/GenBank/DDBJ whole genome shotgun (WGS) entry which is preliminary data.</text>
</comment>
<proteinExistence type="predicted"/>
<evidence type="ECO:0000313" key="2">
    <source>
        <dbReference type="Proteomes" id="UP000823388"/>
    </source>
</evidence>
<reference evidence="1" key="1">
    <citation type="submission" date="2020-05" db="EMBL/GenBank/DDBJ databases">
        <title>WGS assembly of Panicum virgatum.</title>
        <authorList>
            <person name="Lovell J.T."/>
            <person name="Jenkins J."/>
            <person name="Shu S."/>
            <person name="Juenger T.E."/>
            <person name="Schmutz J."/>
        </authorList>
    </citation>
    <scope>NUCLEOTIDE SEQUENCE</scope>
    <source>
        <strain evidence="1">AP13</strain>
    </source>
</reference>
<feature type="non-terminal residue" evidence="1">
    <location>
        <position position="1"/>
    </location>
</feature>